<sequence length="265" mass="30997">MKVEIFTHKTCTECNLLLEYLEKEGLLGKVIVIDTQLYPFIALERGVISTPSVFIDGKLVYAGVVDFEELGKMIREGKVVTQQINKDKLVDKLMTGIINSFAATAWLFVNRDFDAFMAQKDFVYAVTGLSLTDENTASEMYNYLRNVMVKEGEYYMDKWKEQFFRVISVNFIRELYYLYRRKLTSEEITKKYPVEVFAHWLMVRGGTVGRVGLRIHPLNEEDTMKRISEAYTYMLLNVEKFWSKVMSEDELLSKSSREEVRFISF</sequence>
<dbReference type="Pfam" id="PF13192">
    <property type="entry name" value="Thioredoxin_3"/>
    <property type="match status" value="1"/>
</dbReference>
<name>A0A650CQ66_9CREN</name>
<comment type="similarity">
    <text evidence="1">Belongs to the glutaredoxin family.</text>
</comment>
<dbReference type="AlphaFoldDB" id="A0A650CQ66"/>
<dbReference type="InterPro" id="IPR036249">
    <property type="entry name" value="Thioredoxin-like_sf"/>
</dbReference>
<proteinExistence type="inferred from homology"/>
<dbReference type="EMBL" id="CP045483">
    <property type="protein sequence ID" value="QGR19979.1"/>
    <property type="molecule type" value="Genomic_DNA"/>
</dbReference>
<dbReference type="Gene3D" id="3.40.30.10">
    <property type="entry name" value="Glutaredoxin"/>
    <property type="match status" value="1"/>
</dbReference>
<gene>
    <name evidence="3" type="ORF">D1868_08275</name>
</gene>
<dbReference type="OrthoDB" id="31032at2157"/>
<reference evidence="3 4" key="1">
    <citation type="submission" date="2019-10" db="EMBL/GenBank/DDBJ databases">
        <title>Genome Sequences from Six Type Strain Members of the Archaeal Family Sulfolobaceae: Acidianus ambivalens, Acidianus infernus, Metallosphaera prunae, Stygiolobus azoricus, Sulfolobus metallicus, and Sulfurisphaera ohwakuensis.</title>
        <authorList>
            <person name="Counts J.A."/>
            <person name="Kelly R.M."/>
        </authorList>
    </citation>
    <scope>NUCLEOTIDE SEQUENCE [LARGE SCALE GENOMIC DNA]</scope>
    <source>
        <strain evidence="3 4">FC6</strain>
    </source>
</reference>
<keyword evidence="4" id="KW-1185">Reference proteome</keyword>
<organism evidence="3 4">
    <name type="scientific">Stygiolobus azoricus</name>
    <dbReference type="NCBI Taxonomy" id="41675"/>
    <lineage>
        <taxon>Archaea</taxon>
        <taxon>Thermoproteota</taxon>
        <taxon>Thermoprotei</taxon>
        <taxon>Sulfolobales</taxon>
        <taxon>Sulfolobaceae</taxon>
        <taxon>Stygiolobus</taxon>
    </lineage>
</organism>
<dbReference type="SUPFAM" id="SSF52833">
    <property type="entry name" value="Thioredoxin-like"/>
    <property type="match status" value="1"/>
</dbReference>
<accession>A0A650CQ66</accession>
<dbReference type="Proteomes" id="UP000423396">
    <property type="component" value="Chromosome"/>
</dbReference>
<dbReference type="RefSeq" id="WP_156007318.1">
    <property type="nucleotide sequence ID" value="NZ_CP045483.1"/>
</dbReference>
<dbReference type="InterPro" id="IPR012336">
    <property type="entry name" value="Thioredoxin-like_fold"/>
</dbReference>
<evidence type="ECO:0000259" key="2">
    <source>
        <dbReference type="Pfam" id="PF13192"/>
    </source>
</evidence>
<protein>
    <submittedName>
        <fullName evidence="3">Thioredoxin</fullName>
    </submittedName>
</protein>
<feature type="domain" description="Thioredoxin-like fold" evidence="2">
    <location>
        <begin position="1"/>
        <end position="74"/>
    </location>
</feature>
<dbReference type="KEGG" id="sazo:D1868_08275"/>
<evidence type="ECO:0000313" key="3">
    <source>
        <dbReference type="EMBL" id="QGR19979.1"/>
    </source>
</evidence>
<evidence type="ECO:0000256" key="1">
    <source>
        <dbReference type="ARBA" id="ARBA00007787"/>
    </source>
</evidence>
<evidence type="ECO:0000313" key="4">
    <source>
        <dbReference type="Proteomes" id="UP000423396"/>
    </source>
</evidence>
<dbReference type="GeneID" id="42799059"/>